<evidence type="ECO:0000313" key="2">
    <source>
        <dbReference type="Proteomes" id="UP000283128"/>
    </source>
</evidence>
<protein>
    <submittedName>
        <fullName evidence="1">Uncharacterized protein</fullName>
    </submittedName>
</protein>
<sequence length="104" mass="10694">MALVPLSTEFHLKVGRLGASVALLTVGVLVRARRWAGSARTYEGPPEACRPVPVRPCADVVGAPRGPVAAAEAELRTRVSELASDLASRIGSESQGSTGGPAHP</sequence>
<name>A0A3S2VJI3_9ACTN</name>
<reference evidence="1 2" key="1">
    <citation type="submission" date="2019-01" db="EMBL/GenBank/DDBJ databases">
        <title>Genome sequences of Streptomyces and Rhizobium isolates collected from root and soil.</title>
        <authorList>
            <person name="Chhettri S."/>
            <person name="Sevigny J.L."/>
            <person name="Sen A."/>
            <person name="Ennis N."/>
            <person name="Tisa L."/>
        </authorList>
    </citation>
    <scope>NUCLEOTIDE SEQUENCE [LARGE SCALE GENOMIC DNA]</scope>
    <source>
        <strain evidence="1 2">San01</strain>
    </source>
</reference>
<gene>
    <name evidence="1" type="ORF">EOT10_03410</name>
</gene>
<dbReference type="AlphaFoldDB" id="A0A3S2VJI3"/>
<proteinExistence type="predicted"/>
<comment type="caution">
    <text evidence="1">The sequence shown here is derived from an EMBL/GenBank/DDBJ whole genome shotgun (WGS) entry which is preliminary data.</text>
</comment>
<keyword evidence="2" id="KW-1185">Reference proteome</keyword>
<accession>A0A3S2VJI3</accession>
<evidence type="ECO:0000313" key="1">
    <source>
        <dbReference type="EMBL" id="RVU28915.1"/>
    </source>
</evidence>
<dbReference type="RefSeq" id="WP_127826501.1">
    <property type="nucleotide sequence ID" value="NZ_RZYA01000001.1"/>
</dbReference>
<dbReference type="Proteomes" id="UP000283128">
    <property type="component" value="Unassembled WGS sequence"/>
</dbReference>
<dbReference type="OrthoDB" id="4277896at2"/>
<organism evidence="1 2">
    <name type="scientific">Streptomyces antnestii</name>
    <dbReference type="NCBI Taxonomy" id="2494256"/>
    <lineage>
        <taxon>Bacteria</taxon>
        <taxon>Bacillati</taxon>
        <taxon>Actinomycetota</taxon>
        <taxon>Actinomycetes</taxon>
        <taxon>Kitasatosporales</taxon>
        <taxon>Streptomycetaceae</taxon>
        <taxon>Streptomyces</taxon>
    </lineage>
</organism>
<dbReference type="EMBL" id="RZYA01000001">
    <property type="protein sequence ID" value="RVU28915.1"/>
    <property type="molecule type" value="Genomic_DNA"/>
</dbReference>